<accession>A0A150RDT2</accession>
<evidence type="ECO:0000256" key="3">
    <source>
        <dbReference type="ARBA" id="ARBA00022989"/>
    </source>
</evidence>
<protein>
    <submittedName>
        <fullName evidence="7">Integral membrane transport protein</fullName>
    </submittedName>
</protein>
<dbReference type="PANTHER" id="PTHR43027">
    <property type="entry name" value="DOXORUBICIN RESISTANCE ABC TRANSPORTER PERMEASE PROTEIN DRRC-RELATED"/>
    <property type="match status" value="1"/>
</dbReference>
<keyword evidence="3 5" id="KW-1133">Transmembrane helix</keyword>
<evidence type="ECO:0000313" key="8">
    <source>
        <dbReference type="Proteomes" id="UP000075635"/>
    </source>
</evidence>
<proteinExistence type="predicted"/>
<feature type="transmembrane region" description="Helical" evidence="5">
    <location>
        <begin position="202"/>
        <end position="231"/>
    </location>
</feature>
<dbReference type="InterPro" id="IPR047817">
    <property type="entry name" value="ABC2_TM_bact-type"/>
</dbReference>
<dbReference type="InterPro" id="IPR052902">
    <property type="entry name" value="ABC-2_transporter"/>
</dbReference>
<organism evidence="7 8">
    <name type="scientific">Sorangium cellulosum</name>
    <name type="common">Polyangium cellulosum</name>
    <dbReference type="NCBI Taxonomy" id="56"/>
    <lineage>
        <taxon>Bacteria</taxon>
        <taxon>Pseudomonadati</taxon>
        <taxon>Myxococcota</taxon>
        <taxon>Polyangia</taxon>
        <taxon>Polyangiales</taxon>
        <taxon>Polyangiaceae</taxon>
        <taxon>Sorangium</taxon>
    </lineage>
</organism>
<feature type="transmembrane region" description="Helical" evidence="5">
    <location>
        <begin position="329"/>
        <end position="347"/>
    </location>
</feature>
<keyword evidence="2 5" id="KW-0812">Transmembrane</keyword>
<feature type="transmembrane region" description="Helical" evidence="5">
    <location>
        <begin position="237"/>
        <end position="259"/>
    </location>
</feature>
<evidence type="ECO:0000256" key="1">
    <source>
        <dbReference type="ARBA" id="ARBA00004141"/>
    </source>
</evidence>
<dbReference type="EMBL" id="JEMB01002788">
    <property type="protein sequence ID" value="KYF78425.1"/>
    <property type="molecule type" value="Genomic_DNA"/>
</dbReference>
<dbReference type="GO" id="GO:0140359">
    <property type="term" value="F:ABC-type transporter activity"/>
    <property type="evidence" value="ECO:0007669"/>
    <property type="project" value="InterPro"/>
</dbReference>
<feature type="transmembrane region" description="Helical" evidence="5">
    <location>
        <begin position="271"/>
        <end position="289"/>
    </location>
</feature>
<comment type="subcellular location">
    <subcellularLocation>
        <location evidence="1">Membrane</location>
        <topology evidence="1">Multi-pass membrane protein</topology>
    </subcellularLocation>
</comment>
<dbReference type="InterPro" id="IPR013525">
    <property type="entry name" value="ABC2_TM"/>
</dbReference>
<feature type="transmembrane region" description="Helical" evidence="5">
    <location>
        <begin position="30"/>
        <end position="49"/>
    </location>
</feature>
<dbReference type="PANTHER" id="PTHR43027:SF2">
    <property type="entry name" value="TRANSPORT PERMEASE PROTEIN"/>
    <property type="match status" value="1"/>
</dbReference>
<feature type="transmembrane region" description="Helical" evidence="5">
    <location>
        <begin position="158"/>
        <end position="181"/>
    </location>
</feature>
<evidence type="ECO:0000256" key="4">
    <source>
        <dbReference type="ARBA" id="ARBA00023136"/>
    </source>
</evidence>
<evidence type="ECO:0000256" key="2">
    <source>
        <dbReference type="ARBA" id="ARBA00022692"/>
    </source>
</evidence>
<feature type="domain" description="ABC transmembrane type-2" evidence="6">
    <location>
        <begin position="125"/>
        <end position="350"/>
    </location>
</feature>
<dbReference type="AlphaFoldDB" id="A0A150RDT2"/>
<reference evidence="7 8" key="1">
    <citation type="submission" date="2014-02" db="EMBL/GenBank/DDBJ databases">
        <title>The small core and large imbalanced accessory genome model reveals a collaborative survival strategy of Sorangium cellulosum strains in nature.</title>
        <authorList>
            <person name="Han K."/>
            <person name="Peng R."/>
            <person name="Blom J."/>
            <person name="Li Y.-Z."/>
        </authorList>
    </citation>
    <scope>NUCLEOTIDE SEQUENCE [LARGE SCALE GENOMIC DNA]</scope>
    <source>
        <strain evidence="7 8">So0011-07</strain>
    </source>
</reference>
<sequence length="350" mass="37910">MARWLRSLRAAPLALLIRARVVEFLREPEALFWMFVFPILLSSALAVAFRNQPTEPVLVSVEEGAGAELRRAALDASGQVTPRVVPREQARQELRAGRVALVVLATDPPTYWFDPTRPESRVARLEVDEALQRAAGRADAFRPAALEMTEKGSRYIDFLVPGLLGMNVMATGIWAIGFSIVQQRIGKLLKLFVAAPMRRWHLLAAHLGARLVFLALEVVALLLFAVLALGVPIAGSLAALALVVLLGALSFVGVGLLIAARPRTLEGVSGLTNLATFPMWIFSGVFFSTERFPGALQPFIQALPLTALNDALRGVMLEGAPLAALAPELALLAGWGVVSFALALKLFRWE</sequence>
<dbReference type="Proteomes" id="UP000075635">
    <property type="component" value="Unassembled WGS sequence"/>
</dbReference>
<dbReference type="GO" id="GO:0016020">
    <property type="term" value="C:membrane"/>
    <property type="evidence" value="ECO:0007669"/>
    <property type="project" value="UniProtKB-SubCell"/>
</dbReference>
<gene>
    <name evidence="7" type="ORF">BE17_29335</name>
</gene>
<evidence type="ECO:0000313" key="7">
    <source>
        <dbReference type="EMBL" id="KYF78425.1"/>
    </source>
</evidence>
<keyword evidence="4 5" id="KW-0472">Membrane</keyword>
<name>A0A150RDT2_SORCE</name>
<dbReference type="Pfam" id="PF12698">
    <property type="entry name" value="ABC2_membrane_3"/>
    <property type="match status" value="1"/>
</dbReference>
<evidence type="ECO:0000256" key="5">
    <source>
        <dbReference type="SAM" id="Phobius"/>
    </source>
</evidence>
<evidence type="ECO:0000259" key="6">
    <source>
        <dbReference type="PROSITE" id="PS51012"/>
    </source>
</evidence>
<dbReference type="PROSITE" id="PS51012">
    <property type="entry name" value="ABC_TM2"/>
    <property type="match status" value="1"/>
</dbReference>
<comment type="caution">
    <text evidence="7">The sequence shown here is derived from an EMBL/GenBank/DDBJ whole genome shotgun (WGS) entry which is preliminary data.</text>
</comment>